<protein>
    <submittedName>
        <fullName evidence="2">Uncharacterized protein</fullName>
    </submittedName>
</protein>
<dbReference type="EMBL" id="JAVDRP010000002">
    <property type="protein sequence ID" value="MDR6407591.1"/>
    <property type="molecule type" value="Genomic_DNA"/>
</dbReference>
<dbReference type="Proteomes" id="UP001264340">
    <property type="component" value="Unassembled WGS sequence"/>
</dbReference>
<dbReference type="GeneID" id="301977166"/>
<feature type="region of interest" description="Disordered" evidence="1">
    <location>
        <begin position="83"/>
        <end position="103"/>
    </location>
</feature>
<dbReference type="RefSeq" id="WP_114161951.1">
    <property type="nucleotide sequence ID" value="NZ_CAXURG020000001.1"/>
</dbReference>
<evidence type="ECO:0000256" key="1">
    <source>
        <dbReference type="SAM" id="MobiDB-lite"/>
    </source>
</evidence>
<name>A0ABU1LM26_9BURK</name>
<reference evidence="2 3" key="1">
    <citation type="submission" date="2023-07" db="EMBL/GenBank/DDBJ databases">
        <title>Sorghum-associated microbial communities from plants grown in Nebraska, USA.</title>
        <authorList>
            <person name="Schachtman D."/>
        </authorList>
    </citation>
    <scope>NUCLEOTIDE SEQUENCE [LARGE SCALE GENOMIC DNA]</scope>
    <source>
        <strain evidence="2 3">DS1316</strain>
    </source>
</reference>
<gene>
    <name evidence="2" type="ORF">J2804_000979</name>
</gene>
<organism evidence="2 3">
    <name type="scientific">Paraburkholderia terricola</name>
    <dbReference type="NCBI Taxonomy" id="169427"/>
    <lineage>
        <taxon>Bacteria</taxon>
        <taxon>Pseudomonadati</taxon>
        <taxon>Pseudomonadota</taxon>
        <taxon>Betaproteobacteria</taxon>
        <taxon>Burkholderiales</taxon>
        <taxon>Burkholderiaceae</taxon>
        <taxon>Paraburkholderia</taxon>
    </lineage>
</organism>
<sequence>MSTANYHIVLPLVFETNRTSGSQKSASRLSGEAKTEFVEDNSFDYELFVHANSEIEKRALESGSNFSKDRQWVQRVVARINEPENSPERLSNAGIRRQRWHHA</sequence>
<accession>A0ABU1LM26</accession>
<proteinExistence type="predicted"/>
<comment type="caution">
    <text evidence="2">The sequence shown here is derived from an EMBL/GenBank/DDBJ whole genome shotgun (WGS) entry which is preliminary data.</text>
</comment>
<evidence type="ECO:0000313" key="3">
    <source>
        <dbReference type="Proteomes" id="UP001264340"/>
    </source>
</evidence>
<keyword evidence="3" id="KW-1185">Reference proteome</keyword>
<evidence type="ECO:0000313" key="2">
    <source>
        <dbReference type="EMBL" id="MDR6407591.1"/>
    </source>
</evidence>